<evidence type="ECO:0000313" key="5">
    <source>
        <dbReference type="Proteomes" id="UP000515909"/>
    </source>
</evidence>
<dbReference type="OrthoDB" id="9793324at2"/>
<feature type="signal peptide" evidence="1">
    <location>
        <begin position="1"/>
        <end position="25"/>
    </location>
</feature>
<proteinExistence type="predicted"/>
<name>A0A6N8I2I5_9FIRM</name>
<dbReference type="EMBL" id="CP060286">
    <property type="protein sequence ID" value="QNK41117.1"/>
    <property type="molecule type" value="Genomic_DNA"/>
</dbReference>
<dbReference type="InterPro" id="IPR014202">
    <property type="entry name" value="Spore_II_R"/>
</dbReference>
<feature type="chain" id="PRO_5038312498" evidence="1">
    <location>
        <begin position="26"/>
        <end position="200"/>
    </location>
</feature>
<accession>A0A7G8TBX6</accession>
<dbReference type="Proteomes" id="UP000515909">
    <property type="component" value="Chromosome"/>
</dbReference>
<keyword evidence="1" id="KW-0732">Signal</keyword>
<dbReference type="Pfam" id="PF09551">
    <property type="entry name" value="Spore_II_R"/>
    <property type="match status" value="1"/>
</dbReference>
<reference evidence="3 5" key="2">
    <citation type="submission" date="2020-08" db="EMBL/GenBank/DDBJ databases">
        <title>The isolate Caproiciproducens sp. 7D4C2 produces n-caproate at mildly acidic conditions from hexoses: genome and rBOX comparison with related strains and chain-elongating bacteria.</title>
        <authorList>
            <person name="Esquivel-Elizondo S."/>
            <person name="Bagci C."/>
            <person name="Temovska M."/>
            <person name="Jeon B.S."/>
            <person name="Bessarab I."/>
            <person name="Williams R.B.H."/>
            <person name="Huson D.H."/>
            <person name="Angenent L.T."/>
        </authorList>
    </citation>
    <scope>NUCLEOTIDE SEQUENCE [LARGE SCALE GENOMIC DNA]</scope>
    <source>
        <strain evidence="3 5">7D4C2</strain>
    </source>
</reference>
<sequence>MKIFGKALCLAFVIAVLLNFTGFTAGCEQIPSQVLRLHVLANSDTQEDQSLKLKVRDRILQESAGMLDDVHNRNEAEKAVRQRLPLLKKAAQNEIKKLGYDYPVEAKLAKTYFTTRTYGDVTLPAGEYDALEITIGSGKGHNWWCVIFPQLCLPAAQDKKQLEDVLNPTELKIVRDGGGYQIKFKTVEYYEQLKQWLEQR</sequence>
<reference evidence="2 4" key="1">
    <citation type="submission" date="2019-09" db="EMBL/GenBank/DDBJ databases">
        <title>Genome sequence of Clostridium sp. EA1.</title>
        <authorList>
            <person name="Poehlein A."/>
            <person name="Bengelsdorf F.R."/>
            <person name="Daniel R."/>
        </authorList>
    </citation>
    <scope>NUCLEOTIDE SEQUENCE [LARGE SCALE GENOMIC DNA]</scope>
    <source>
        <strain evidence="2 4">EA1</strain>
    </source>
</reference>
<protein>
    <submittedName>
        <fullName evidence="2 3">Stage II sporulation protein R</fullName>
    </submittedName>
</protein>
<dbReference type="EMBL" id="VWXL01000077">
    <property type="protein sequence ID" value="MVB11880.1"/>
    <property type="molecule type" value="Genomic_DNA"/>
</dbReference>
<accession>A0A6N8I2I5</accession>
<keyword evidence="4" id="KW-1185">Reference proteome</keyword>
<gene>
    <name evidence="3" type="primary">spoIIR</name>
    <name evidence="2" type="ORF">CAFE_26090</name>
    <name evidence="3" type="ORF">HCR03_02045</name>
</gene>
<dbReference type="Proteomes" id="UP000469440">
    <property type="component" value="Unassembled WGS sequence"/>
</dbReference>
<evidence type="ECO:0000313" key="2">
    <source>
        <dbReference type="EMBL" id="MVB11880.1"/>
    </source>
</evidence>
<dbReference type="KEGG" id="cfem:HCR03_02045"/>
<dbReference type="PROSITE" id="PS51257">
    <property type="entry name" value="PROKAR_LIPOPROTEIN"/>
    <property type="match status" value="1"/>
</dbReference>
<dbReference type="RefSeq" id="WP_066650562.1">
    <property type="nucleotide sequence ID" value="NZ_CP060286.1"/>
</dbReference>
<dbReference type="NCBIfam" id="TIGR02837">
    <property type="entry name" value="spore_II_R"/>
    <property type="match status" value="1"/>
</dbReference>
<dbReference type="AlphaFoldDB" id="A0A6N8I2I5"/>
<evidence type="ECO:0000313" key="3">
    <source>
        <dbReference type="EMBL" id="QNK41117.1"/>
    </source>
</evidence>
<organism evidence="2 4">
    <name type="scientific">Caproicibacter fermentans</name>
    <dbReference type="NCBI Taxonomy" id="2576756"/>
    <lineage>
        <taxon>Bacteria</taxon>
        <taxon>Bacillati</taxon>
        <taxon>Bacillota</taxon>
        <taxon>Clostridia</taxon>
        <taxon>Eubacteriales</taxon>
        <taxon>Acutalibacteraceae</taxon>
        <taxon>Caproicibacter</taxon>
    </lineage>
</organism>
<evidence type="ECO:0000256" key="1">
    <source>
        <dbReference type="SAM" id="SignalP"/>
    </source>
</evidence>
<evidence type="ECO:0000313" key="4">
    <source>
        <dbReference type="Proteomes" id="UP000469440"/>
    </source>
</evidence>